<dbReference type="PANTHER" id="PTHR14614">
    <property type="entry name" value="HEPATOCELLULAR CARCINOMA-ASSOCIATED ANTIGEN"/>
    <property type="match status" value="1"/>
</dbReference>
<dbReference type="SUPFAM" id="SSF53335">
    <property type="entry name" value="S-adenosyl-L-methionine-dependent methyltransferases"/>
    <property type="match status" value="1"/>
</dbReference>
<dbReference type="InterPro" id="IPR019410">
    <property type="entry name" value="Methyltransf_16"/>
</dbReference>
<proteinExistence type="predicted"/>
<dbReference type="EMBL" id="JANAWD010000131">
    <property type="protein sequence ID" value="KAJ3486118.1"/>
    <property type="molecule type" value="Genomic_DNA"/>
</dbReference>
<evidence type="ECO:0000313" key="1">
    <source>
        <dbReference type="EMBL" id="KAJ3486118.1"/>
    </source>
</evidence>
<dbReference type="AlphaFoldDB" id="A0AAD5V719"/>
<dbReference type="Pfam" id="PF10294">
    <property type="entry name" value="Methyltransf_16"/>
    <property type="match status" value="1"/>
</dbReference>
<keyword evidence="2" id="KW-1185">Reference proteome</keyword>
<organism evidence="1 2">
    <name type="scientific">Meripilus lineatus</name>
    <dbReference type="NCBI Taxonomy" id="2056292"/>
    <lineage>
        <taxon>Eukaryota</taxon>
        <taxon>Fungi</taxon>
        <taxon>Dikarya</taxon>
        <taxon>Basidiomycota</taxon>
        <taxon>Agaricomycotina</taxon>
        <taxon>Agaricomycetes</taxon>
        <taxon>Polyporales</taxon>
        <taxon>Meripilaceae</taxon>
        <taxon>Meripilus</taxon>
    </lineage>
</organism>
<reference evidence="1" key="1">
    <citation type="submission" date="2022-07" db="EMBL/GenBank/DDBJ databases">
        <title>Genome Sequence of Physisporinus lineatus.</title>
        <authorList>
            <person name="Buettner E."/>
        </authorList>
    </citation>
    <scope>NUCLEOTIDE SEQUENCE</scope>
    <source>
        <strain evidence="1">VT162</strain>
    </source>
</reference>
<comment type="caution">
    <text evidence="1">The sequence shown here is derived from an EMBL/GenBank/DDBJ whole genome shotgun (WGS) entry which is preliminary data.</text>
</comment>
<protein>
    <recommendedName>
        <fullName evidence="3">Nicotinamide N-methyltransferase</fullName>
    </recommendedName>
</protein>
<dbReference type="Gene3D" id="3.40.50.150">
    <property type="entry name" value="Vaccinia Virus protein VP39"/>
    <property type="match status" value="1"/>
</dbReference>
<sequence>MGTEIEDVLSDSLQTLYGFTPITHGSAGSSFTYTIPDTLLDKVPHLDSPTVTLITPETQSSNWSLHASSIWVSALFIADHLAELKIEHHAEVARHQGLPLRVLELGAGAGLPGILISMAYREVSVVSSDYPDENLMNTLRLNAKSNGVSDRCSIVPHAWGEDPSGLLTATPLSPQSPSTINSSGFDVIVAADTLWNSSLHESFLNTLASTLRKTSDSRVYLVAGLHTGRYTLQSFIDLVPRFGLRVEELRERLVGGSERRDWDVTRAEGEDEQERRKWVLWISLAWTP</sequence>
<dbReference type="InterPro" id="IPR029063">
    <property type="entry name" value="SAM-dependent_MTases_sf"/>
</dbReference>
<evidence type="ECO:0000313" key="2">
    <source>
        <dbReference type="Proteomes" id="UP001212997"/>
    </source>
</evidence>
<evidence type="ECO:0008006" key="3">
    <source>
        <dbReference type="Google" id="ProtNLM"/>
    </source>
</evidence>
<dbReference type="GO" id="GO:0008757">
    <property type="term" value="F:S-adenosylmethionine-dependent methyltransferase activity"/>
    <property type="evidence" value="ECO:0007669"/>
    <property type="project" value="UniProtKB-ARBA"/>
</dbReference>
<name>A0AAD5V719_9APHY</name>
<accession>A0AAD5V719</accession>
<dbReference type="Proteomes" id="UP001212997">
    <property type="component" value="Unassembled WGS sequence"/>
</dbReference>
<dbReference type="GO" id="GO:0005737">
    <property type="term" value="C:cytoplasm"/>
    <property type="evidence" value="ECO:0007669"/>
    <property type="project" value="TreeGrafter"/>
</dbReference>
<gene>
    <name evidence="1" type="ORF">NLI96_g4461</name>
</gene>
<dbReference type="PANTHER" id="PTHR14614:SF104">
    <property type="entry name" value="N-METHYLTRANSFERASE, PUTATIVE (AFU_ORTHOLOGUE AFUA_1G17750)-RELATED"/>
    <property type="match status" value="1"/>
</dbReference>